<dbReference type="GO" id="GO:0003755">
    <property type="term" value="F:peptidyl-prolyl cis-trans isomerase activity"/>
    <property type="evidence" value="ECO:0007669"/>
    <property type="project" value="UniProtKB-KW"/>
</dbReference>
<evidence type="ECO:0000256" key="3">
    <source>
        <dbReference type="ARBA" id="ARBA00022729"/>
    </source>
</evidence>
<sequence>MNTDRFPALSVNAGIALRHTAAAGLLLAAFHAAAAPAGANAAPAAASPAAAQHAAPAPATPFAKVGDTVITHQEYDAAFAQASRGKFYHGKPPEAEIAKLQRDVGQGLVDDILLAREAKRRKIQPEAAAVQKQLTTYEERYKDSAQWKANRAQILPGLKAKLERDNVMEQLTRQAKAVADPTPAQLEQYYLAHKDKFTSPSRSTCR</sequence>
<name>A0A849KIN2_9BURK</name>
<dbReference type="PANTHER" id="PTHR47245:SF1">
    <property type="entry name" value="FOLDASE PROTEIN PRSA"/>
    <property type="match status" value="1"/>
</dbReference>
<feature type="signal peptide" evidence="6">
    <location>
        <begin position="1"/>
        <end position="34"/>
    </location>
</feature>
<dbReference type="SUPFAM" id="SSF109998">
    <property type="entry name" value="Triger factor/SurA peptide-binding domain-like"/>
    <property type="match status" value="1"/>
</dbReference>
<comment type="caution">
    <text evidence="7">The sequence shown here is derived from an EMBL/GenBank/DDBJ whole genome shotgun (WGS) entry which is preliminary data.</text>
</comment>
<dbReference type="InterPro" id="IPR050245">
    <property type="entry name" value="PrsA_foldase"/>
</dbReference>
<gene>
    <name evidence="7" type="ORF">HK415_13290</name>
</gene>
<evidence type="ECO:0000256" key="6">
    <source>
        <dbReference type="SAM" id="SignalP"/>
    </source>
</evidence>
<evidence type="ECO:0000256" key="1">
    <source>
        <dbReference type="ARBA" id="ARBA00000971"/>
    </source>
</evidence>
<reference evidence="7 8" key="2">
    <citation type="submission" date="2020-06" db="EMBL/GenBank/DDBJ databases">
        <title>Ramlibacter rhizophilus sp. nov., isolated from rhizosphere soil of national flower Mugunghwa from South Korea.</title>
        <authorList>
            <person name="Zheng-Fei Y."/>
            <person name="Huan T."/>
        </authorList>
    </citation>
    <scope>NUCLEOTIDE SEQUENCE [LARGE SCALE GENOMIC DNA]</scope>
    <source>
        <strain evidence="7 8">B156</strain>
    </source>
</reference>
<comment type="catalytic activity">
    <reaction evidence="1">
        <text>[protein]-peptidylproline (omega=180) = [protein]-peptidylproline (omega=0)</text>
        <dbReference type="Rhea" id="RHEA:16237"/>
        <dbReference type="Rhea" id="RHEA-COMP:10747"/>
        <dbReference type="Rhea" id="RHEA-COMP:10748"/>
        <dbReference type="ChEBI" id="CHEBI:83833"/>
        <dbReference type="ChEBI" id="CHEBI:83834"/>
        <dbReference type="EC" id="5.2.1.8"/>
    </reaction>
</comment>
<evidence type="ECO:0000313" key="7">
    <source>
        <dbReference type="EMBL" id="NNU43913.1"/>
    </source>
</evidence>
<keyword evidence="8" id="KW-1185">Reference proteome</keyword>
<dbReference type="AlphaFoldDB" id="A0A849KIN2"/>
<evidence type="ECO:0000256" key="2">
    <source>
        <dbReference type="ARBA" id="ARBA00013194"/>
    </source>
</evidence>
<organism evidence="7 8">
    <name type="scientific">Ramlibacter montanisoli</name>
    <dbReference type="NCBI Taxonomy" id="2732512"/>
    <lineage>
        <taxon>Bacteria</taxon>
        <taxon>Pseudomonadati</taxon>
        <taxon>Pseudomonadota</taxon>
        <taxon>Betaproteobacteria</taxon>
        <taxon>Burkholderiales</taxon>
        <taxon>Comamonadaceae</taxon>
        <taxon>Ramlibacter</taxon>
    </lineage>
</organism>
<evidence type="ECO:0000256" key="4">
    <source>
        <dbReference type="ARBA" id="ARBA00023110"/>
    </source>
</evidence>
<keyword evidence="5" id="KW-0413">Isomerase</keyword>
<keyword evidence="4" id="KW-0697">Rotamase</keyword>
<protein>
    <recommendedName>
        <fullName evidence="2">peptidylprolyl isomerase</fullName>
        <ecNumber evidence="2">5.2.1.8</ecNumber>
    </recommendedName>
</protein>
<accession>A0A849KIN2</accession>
<evidence type="ECO:0000256" key="5">
    <source>
        <dbReference type="ARBA" id="ARBA00023235"/>
    </source>
</evidence>
<keyword evidence="3 6" id="KW-0732">Signal</keyword>
<dbReference type="PANTHER" id="PTHR47245">
    <property type="entry name" value="PEPTIDYLPROLYL ISOMERASE"/>
    <property type="match status" value="1"/>
</dbReference>
<dbReference type="EC" id="5.2.1.8" evidence="2"/>
<dbReference type="Gene3D" id="1.10.4030.10">
    <property type="entry name" value="Porin chaperone SurA, peptide-binding domain"/>
    <property type="match status" value="1"/>
</dbReference>
<dbReference type="Proteomes" id="UP000552954">
    <property type="component" value="Unassembled WGS sequence"/>
</dbReference>
<evidence type="ECO:0000313" key="8">
    <source>
        <dbReference type="Proteomes" id="UP000552954"/>
    </source>
</evidence>
<dbReference type="InterPro" id="IPR027304">
    <property type="entry name" value="Trigger_fact/SurA_dom_sf"/>
</dbReference>
<reference evidence="7 8" key="1">
    <citation type="submission" date="2020-05" db="EMBL/GenBank/DDBJ databases">
        <authorList>
            <person name="Khan S.A."/>
            <person name="Jeon C.O."/>
            <person name="Chun B.H."/>
        </authorList>
    </citation>
    <scope>NUCLEOTIDE SEQUENCE [LARGE SCALE GENOMIC DNA]</scope>
    <source>
        <strain evidence="7 8">B156</strain>
    </source>
</reference>
<feature type="chain" id="PRO_5032838580" description="peptidylprolyl isomerase" evidence="6">
    <location>
        <begin position="35"/>
        <end position="206"/>
    </location>
</feature>
<dbReference type="RefSeq" id="WP_171559968.1">
    <property type="nucleotide sequence ID" value="NZ_JABFCS010000001.1"/>
</dbReference>
<dbReference type="Pfam" id="PF13624">
    <property type="entry name" value="SurA_N_3"/>
    <property type="match status" value="1"/>
</dbReference>
<dbReference type="EMBL" id="JABFCS010000001">
    <property type="protein sequence ID" value="NNU43913.1"/>
    <property type="molecule type" value="Genomic_DNA"/>
</dbReference>
<proteinExistence type="predicted"/>